<protein>
    <submittedName>
        <fullName evidence="13">Zinc finger BED domain-containing protein DAYSLEEPER</fullName>
    </submittedName>
</protein>
<feature type="domain" description="BED-type" evidence="12">
    <location>
        <begin position="77"/>
        <end position="137"/>
    </location>
</feature>
<evidence type="ECO:0000313" key="13">
    <source>
        <dbReference type="EMBL" id="KAG6586377.1"/>
    </source>
</evidence>
<keyword evidence="2" id="KW-0479">Metal-binding</keyword>
<dbReference type="SMART" id="SM00614">
    <property type="entry name" value="ZnF_BED"/>
    <property type="match status" value="1"/>
</dbReference>
<evidence type="ECO:0000256" key="10">
    <source>
        <dbReference type="SAM" id="MobiDB-lite"/>
    </source>
</evidence>
<dbReference type="Pfam" id="PF14372">
    <property type="entry name" value="hAT-like_RNase-H"/>
    <property type="match status" value="1"/>
</dbReference>
<gene>
    <name evidence="13" type="primary">HAT</name>
    <name evidence="13" type="ORF">SDJN03_19110</name>
</gene>
<keyword evidence="14" id="KW-1185">Reference proteome</keyword>
<dbReference type="InterPro" id="IPR019188">
    <property type="entry name" value="SNAPC1"/>
</dbReference>
<comment type="subcellular location">
    <subcellularLocation>
        <location evidence="1">Nucleus</location>
    </subcellularLocation>
</comment>
<keyword evidence="11" id="KW-0472">Membrane</keyword>
<dbReference type="Pfam" id="PF09808">
    <property type="entry name" value="SNAPC1"/>
    <property type="match status" value="1"/>
</dbReference>
<dbReference type="GO" id="GO:0005634">
    <property type="term" value="C:nucleus"/>
    <property type="evidence" value="ECO:0007669"/>
    <property type="project" value="UniProtKB-SubCell"/>
</dbReference>
<evidence type="ECO:0000256" key="5">
    <source>
        <dbReference type="ARBA" id="ARBA00023015"/>
    </source>
</evidence>
<accession>A0AAV6MSP1</accession>
<reference evidence="13 14" key="1">
    <citation type="journal article" date="2021" name="Hortic Res">
        <title>The domestication of Cucurbita argyrosperma as revealed by the genome of its wild relative.</title>
        <authorList>
            <person name="Barrera-Redondo J."/>
            <person name="Sanchez-de la Vega G."/>
            <person name="Aguirre-Liguori J.A."/>
            <person name="Castellanos-Morales G."/>
            <person name="Gutierrez-Guerrero Y.T."/>
            <person name="Aguirre-Dugua X."/>
            <person name="Aguirre-Planter E."/>
            <person name="Tenaillon M.I."/>
            <person name="Lira-Saade R."/>
            <person name="Eguiarte L.E."/>
        </authorList>
    </citation>
    <scope>NUCLEOTIDE SEQUENCE [LARGE SCALE GENOMIC DNA]</scope>
    <source>
        <strain evidence="13">JBR-2021</strain>
    </source>
</reference>
<dbReference type="EMBL" id="JAGKQH010000012">
    <property type="protein sequence ID" value="KAG6586377.1"/>
    <property type="molecule type" value="Genomic_DNA"/>
</dbReference>
<feature type="transmembrane region" description="Helical" evidence="11">
    <location>
        <begin position="698"/>
        <end position="720"/>
    </location>
</feature>
<feature type="region of interest" description="Disordered" evidence="10">
    <location>
        <begin position="58"/>
        <end position="79"/>
    </location>
</feature>
<evidence type="ECO:0000256" key="3">
    <source>
        <dbReference type="ARBA" id="ARBA00022771"/>
    </source>
</evidence>
<evidence type="ECO:0000256" key="8">
    <source>
        <dbReference type="ARBA" id="ARBA00023242"/>
    </source>
</evidence>
<dbReference type="InterPro" id="IPR052035">
    <property type="entry name" value="ZnF_BED_domain_contain"/>
</dbReference>
<dbReference type="Proteomes" id="UP000685013">
    <property type="component" value="Chromosome 12"/>
</dbReference>
<keyword evidence="5" id="KW-0805">Transcription regulation</keyword>
<evidence type="ECO:0000256" key="7">
    <source>
        <dbReference type="ARBA" id="ARBA00023163"/>
    </source>
</evidence>
<keyword evidence="11" id="KW-0812">Transmembrane</keyword>
<keyword evidence="7" id="KW-0804">Transcription</keyword>
<proteinExistence type="predicted"/>
<feature type="transmembrane region" description="Helical" evidence="11">
    <location>
        <begin position="656"/>
        <end position="677"/>
    </location>
</feature>
<dbReference type="AlphaFoldDB" id="A0AAV6MSP1"/>
<dbReference type="InterPro" id="IPR003656">
    <property type="entry name" value="Znf_BED"/>
</dbReference>
<evidence type="ECO:0000256" key="9">
    <source>
        <dbReference type="PROSITE-ProRule" id="PRU00027"/>
    </source>
</evidence>
<keyword evidence="11" id="KW-1133">Transmembrane helix</keyword>
<evidence type="ECO:0000256" key="2">
    <source>
        <dbReference type="ARBA" id="ARBA00022723"/>
    </source>
</evidence>
<comment type="caution">
    <text evidence="13">The sequence shown here is derived from an EMBL/GenBank/DDBJ whole genome shotgun (WGS) entry which is preliminary data.</text>
</comment>
<evidence type="ECO:0000256" key="6">
    <source>
        <dbReference type="ARBA" id="ARBA00023125"/>
    </source>
</evidence>
<keyword evidence="8" id="KW-0539">Nucleus</keyword>
<sequence>MVSESIAGSAAPSPAFRRSFNTSSSSFSPSEFREFCLPVLMDTPHEMMLTPYVEKTPNSDEYGALTSTETQPSKRRKKKSIVWEHFTIETVSAGCRRAYCKQCKQSFAYSTGSKVAGTSHLKRHIAKGICAALLRNQDKSHLTPSTPASKGSDPPKRRYRSPNSSVIMFDQDRCCHEFTRMVIMHDYQPHMVENAGFVSFVQNIQPRFNVMDFDHFQGDCIGTYLSEKQNVIKVIESIPGRVCLSLDMWTSSKTVGYAVITGHFVDSDWKLHRRILSVVMEPYPDSDTALCHAVSECLSDWNLEGKLFSITFNHPATESALGNLRPLLAIKNSLILNGQFLVSNCIARTLSSIAKDVLDAGADIVKKIRDCVKYVKLSESNEAKFLELKEQLQVPTERSLCLDDLTQWNTTYLMLIAAFELKEVFSCLDNSDPDYTEVPTRDDWRQVETLCTCLKVLFDAANILSVINNPSVITFFHEVWRIHLELARALTSEDPFTCSLSQMMQEKIDKYWKDCGLILAAAVVMDPRFKMKLVEFSFNKLYGEEAPAYIKIVDDGIRELFQEYITLPLPLTPTYADEGNGGSYMKSEGPQTGSLLSDNGLTDFDVYIMETSSQQMKSELDQYLAESLLPLVAGARDLSFDAYSYAVVCIANICTAIYLASIARIGVVCGPLLLFWISIRGDIETTLNFRTFSASGSAGFCSVAFPSISLMFLGSRLAFWDLAYMPIASFMGNRIKMGLPSIVIHSRPAIVSPPFRSIIVDAMDLSPFRLDIDELINEYAEGGFTSFADMKKVWIGRKFTYIFEAAPLNLAFFMQSMYAQTIGHMVSTASLSHRLGGLYCLYSLYETQPFKPSYKIYLSIGELKKLKELIVEAKEKTVKVASAVVKRMLEKNMFLFGSVDMNESSALETVNQLTELQNARIRVAYDKLFADTPIEDHIHMNLGMEAGLNILKKMSSDYSEAKKVALYEASEIVDVQDIKHISEDEGLIGDTVEKIAEDWNVQRGAFYEQVGHDQQLALVEAHEEKEHHDDENFDMELERMLTDVQQGTESSLILTLKDGGS</sequence>
<dbReference type="PANTHER" id="PTHR46481:SF10">
    <property type="entry name" value="ZINC FINGER BED DOMAIN-CONTAINING PROTEIN 39"/>
    <property type="match status" value="1"/>
</dbReference>
<dbReference type="GO" id="GO:0003677">
    <property type="term" value="F:DNA binding"/>
    <property type="evidence" value="ECO:0007669"/>
    <property type="project" value="UniProtKB-KW"/>
</dbReference>
<organism evidence="13 14">
    <name type="scientific">Cucurbita argyrosperma subsp. sororia</name>
    <dbReference type="NCBI Taxonomy" id="37648"/>
    <lineage>
        <taxon>Eukaryota</taxon>
        <taxon>Viridiplantae</taxon>
        <taxon>Streptophyta</taxon>
        <taxon>Embryophyta</taxon>
        <taxon>Tracheophyta</taxon>
        <taxon>Spermatophyta</taxon>
        <taxon>Magnoliopsida</taxon>
        <taxon>eudicotyledons</taxon>
        <taxon>Gunneridae</taxon>
        <taxon>Pentapetalae</taxon>
        <taxon>rosids</taxon>
        <taxon>fabids</taxon>
        <taxon>Cucurbitales</taxon>
        <taxon>Cucurbitaceae</taxon>
        <taxon>Cucurbiteae</taxon>
        <taxon>Cucurbita</taxon>
    </lineage>
</organism>
<dbReference type="GO" id="GO:0008270">
    <property type="term" value="F:zinc ion binding"/>
    <property type="evidence" value="ECO:0007669"/>
    <property type="project" value="UniProtKB-KW"/>
</dbReference>
<feature type="region of interest" description="Disordered" evidence="10">
    <location>
        <begin position="140"/>
        <end position="162"/>
    </location>
</feature>
<feature type="non-terminal residue" evidence="13">
    <location>
        <position position="1"/>
    </location>
</feature>
<evidence type="ECO:0000256" key="4">
    <source>
        <dbReference type="ARBA" id="ARBA00022833"/>
    </source>
</evidence>
<keyword evidence="4" id="KW-0862">Zinc</keyword>
<evidence type="ECO:0000256" key="1">
    <source>
        <dbReference type="ARBA" id="ARBA00004123"/>
    </source>
</evidence>
<evidence type="ECO:0000259" key="12">
    <source>
        <dbReference type="PROSITE" id="PS50808"/>
    </source>
</evidence>
<dbReference type="PANTHER" id="PTHR46481">
    <property type="entry name" value="ZINC FINGER BED DOMAIN-CONTAINING PROTEIN 4"/>
    <property type="match status" value="1"/>
</dbReference>
<evidence type="ECO:0000313" key="14">
    <source>
        <dbReference type="Proteomes" id="UP000685013"/>
    </source>
</evidence>
<dbReference type="InterPro" id="IPR025525">
    <property type="entry name" value="hAT-like_transposase_RNase-H"/>
</dbReference>
<evidence type="ECO:0000256" key="11">
    <source>
        <dbReference type="SAM" id="Phobius"/>
    </source>
</evidence>
<keyword evidence="3 9" id="KW-0863">Zinc-finger</keyword>
<name>A0AAV6MSP1_9ROSI</name>
<keyword evidence="6" id="KW-0238">DNA-binding</keyword>
<dbReference type="PROSITE" id="PS50808">
    <property type="entry name" value="ZF_BED"/>
    <property type="match status" value="1"/>
</dbReference>